<dbReference type="AlphaFoldDB" id="A0A151I1R7"/>
<evidence type="ECO:0000313" key="2">
    <source>
        <dbReference type="EMBL" id="KYM80576.1"/>
    </source>
</evidence>
<feature type="transmembrane region" description="Helical" evidence="1">
    <location>
        <begin position="15"/>
        <end position="33"/>
    </location>
</feature>
<keyword evidence="1" id="KW-1133">Transmembrane helix</keyword>
<keyword evidence="1" id="KW-0472">Membrane</keyword>
<protein>
    <submittedName>
        <fullName evidence="2">Uncharacterized protein</fullName>
    </submittedName>
</protein>
<name>A0A151I1R7_9HYME</name>
<evidence type="ECO:0000256" key="1">
    <source>
        <dbReference type="SAM" id="Phobius"/>
    </source>
</evidence>
<dbReference type="EMBL" id="KQ976563">
    <property type="protein sequence ID" value="KYM80576.1"/>
    <property type="molecule type" value="Genomic_DNA"/>
</dbReference>
<accession>A0A151I1R7</accession>
<proteinExistence type="predicted"/>
<gene>
    <name evidence="2" type="ORF">ALC53_08974</name>
</gene>
<organism evidence="2 3">
    <name type="scientific">Atta colombica</name>
    <dbReference type="NCBI Taxonomy" id="520822"/>
    <lineage>
        <taxon>Eukaryota</taxon>
        <taxon>Metazoa</taxon>
        <taxon>Ecdysozoa</taxon>
        <taxon>Arthropoda</taxon>
        <taxon>Hexapoda</taxon>
        <taxon>Insecta</taxon>
        <taxon>Pterygota</taxon>
        <taxon>Neoptera</taxon>
        <taxon>Endopterygota</taxon>
        <taxon>Hymenoptera</taxon>
        <taxon>Apocrita</taxon>
        <taxon>Aculeata</taxon>
        <taxon>Formicoidea</taxon>
        <taxon>Formicidae</taxon>
        <taxon>Myrmicinae</taxon>
        <taxon>Atta</taxon>
    </lineage>
</organism>
<keyword evidence="1" id="KW-0812">Transmembrane</keyword>
<sequence>MASMAPSDGNYIDSYGHLLVNFGFIFTYLLSLSQKHKQIGNRKPLQFLRYFRGLAGKLRI</sequence>
<reference evidence="2 3" key="1">
    <citation type="submission" date="2015-09" db="EMBL/GenBank/DDBJ databases">
        <title>Atta colombica WGS genome.</title>
        <authorList>
            <person name="Nygaard S."/>
            <person name="Hu H."/>
            <person name="Boomsma J."/>
            <person name="Zhang G."/>
        </authorList>
    </citation>
    <scope>NUCLEOTIDE SEQUENCE [LARGE SCALE GENOMIC DNA]</scope>
    <source>
        <strain evidence="2">Treedump-2</strain>
        <tissue evidence="2">Whole body</tissue>
    </source>
</reference>
<dbReference type="Proteomes" id="UP000078540">
    <property type="component" value="Unassembled WGS sequence"/>
</dbReference>
<evidence type="ECO:0000313" key="3">
    <source>
        <dbReference type="Proteomes" id="UP000078540"/>
    </source>
</evidence>
<keyword evidence="3" id="KW-1185">Reference proteome</keyword>